<evidence type="ECO:0000256" key="1">
    <source>
        <dbReference type="ARBA" id="ARBA00004651"/>
    </source>
</evidence>
<proteinExistence type="predicted"/>
<evidence type="ECO:0000256" key="6">
    <source>
        <dbReference type="ARBA" id="ARBA00022989"/>
    </source>
</evidence>
<dbReference type="GO" id="GO:0009103">
    <property type="term" value="P:lipopolysaccharide biosynthetic process"/>
    <property type="evidence" value="ECO:0007669"/>
    <property type="project" value="UniProtKB-ARBA"/>
</dbReference>
<organism evidence="10 11">
    <name type="scientific">Solitalea agri</name>
    <dbReference type="NCBI Taxonomy" id="2953739"/>
    <lineage>
        <taxon>Bacteria</taxon>
        <taxon>Pseudomonadati</taxon>
        <taxon>Bacteroidota</taxon>
        <taxon>Sphingobacteriia</taxon>
        <taxon>Sphingobacteriales</taxon>
        <taxon>Sphingobacteriaceae</taxon>
        <taxon>Solitalea</taxon>
    </lineage>
</organism>
<keyword evidence="4" id="KW-0808">Transferase</keyword>
<sequence>MTDRKQSWLNQNAIIIFFFLVKFTQLFFTSSNYELHRDEYLYLAEGDHMAWGYLEVPPLVPFLAFLTKSLFGSSITAVRLFPTLFGAGIVALGGLMAREMGGKKYAEVLGCCVILFSSAFVRVSILFMPVIVELFFWTIYSYLIFRYLNHRSAKNLIFLGIAFGLGMMTKYSSAFFIVSLLIGLALTNERKLFINRWFWIATAIAFIIFLPNLLWQYNYNFPVVHHMKELRETQLINVNWGDFLKDQLIMNLTVLPIWIIGLGALLFSKTLANYRIIGLTAFFVVFILMISSGKSYYTLGVYPVLLAAGAVQIEQWLIGKVSYWFRPAFILVPVVLLYLILPICIPYLPTTKMIAFGKKMVAKGIDGPWRWEDGKIHDLPQDYADMFGWEEIAKKVAETYHSLSPEEQKQTIIFCDNYGFAGAVQYYNKRLNLNLPEVQSLDASFMLWTPAELRFKTMIYVDWVRNNDAGAFKLFHSVKQTGAMTNIYSRERGTGVYLLQQPVDNIDELVKGAVKQERAFLAEN</sequence>
<evidence type="ECO:0000256" key="5">
    <source>
        <dbReference type="ARBA" id="ARBA00022692"/>
    </source>
</evidence>
<evidence type="ECO:0000313" key="10">
    <source>
        <dbReference type="EMBL" id="MCO4292220.1"/>
    </source>
</evidence>
<gene>
    <name evidence="10" type="ORF">NF867_05010</name>
</gene>
<keyword evidence="5 8" id="KW-0812">Transmembrane</keyword>
<feature type="transmembrane region" description="Helical" evidence="8">
    <location>
        <begin position="299"/>
        <end position="317"/>
    </location>
</feature>
<dbReference type="PANTHER" id="PTHR33908">
    <property type="entry name" value="MANNOSYLTRANSFERASE YKCB-RELATED"/>
    <property type="match status" value="1"/>
</dbReference>
<dbReference type="GO" id="GO:0005886">
    <property type="term" value="C:plasma membrane"/>
    <property type="evidence" value="ECO:0007669"/>
    <property type="project" value="UniProtKB-SubCell"/>
</dbReference>
<evidence type="ECO:0000259" key="9">
    <source>
        <dbReference type="Pfam" id="PF13231"/>
    </source>
</evidence>
<dbReference type="PANTHER" id="PTHR33908:SF11">
    <property type="entry name" value="MEMBRANE PROTEIN"/>
    <property type="match status" value="1"/>
</dbReference>
<comment type="caution">
    <text evidence="10">The sequence shown here is derived from an EMBL/GenBank/DDBJ whole genome shotgun (WGS) entry which is preliminary data.</text>
</comment>
<reference evidence="10" key="1">
    <citation type="submission" date="2022-06" db="EMBL/GenBank/DDBJ databases">
        <title>Solitalea sp. MAHUQ-68 isolated from rhizospheric soil.</title>
        <authorList>
            <person name="Huq M.A."/>
        </authorList>
    </citation>
    <scope>NUCLEOTIDE SEQUENCE</scope>
    <source>
        <strain evidence="10">MAHUQ-68</strain>
    </source>
</reference>
<dbReference type="Proteomes" id="UP001155182">
    <property type="component" value="Unassembled WGS sequence"/>
</dbReference>
<name>A0A9X2F193_9SPHI</name>
<keyword evidence="11" id="KW-1185">Reference proteome</keyword>
<feature type="transmembrane region" description="Helical" evidence="8">
    <location>
        <begin position="108"/>
        <end position="137"/>
    </location>
</feature>
<feature type="transmembrane region" description="Helical" evidence="8">
    <location>
        <begin position="274"/>
        <end position="293"/>
    </location>
</feature>
<keyword evidence="3" id="KW-0328">Glycosyltransferase</keyword>
<evidence type="ECO:0000256" key="4">
    <source>
        <dbReference type="ARBA" id="ARBA00022679"/>
    </source>
</evidence>
<feature type="transmembrane region" description="Helical" evidence="8">
    <location>
        <begin position="12"/>
        <end position="33"/>
    </location>
</feature>
<evidence type="ECO:0000256" key="2">
    <source>
        <dbReference type="ARBA" id="ARBA00022475"/>
    </source>
</evidence>
<accession>A0A9X2F193</accession>
<evidence type="ECO:0000256" key="3">
    <source>
        <dbReference type="ARBA" id="ARBA00022676"/>
    </source>
</evidence>
<feature type="domain" description="Glycosyltransferase RgtA/B/C/D-like" evidence="9">
    <location>
        <begin position="56"/>
        <end position="215"/>
    </location>
</feature>
<dbReference type="InterPro" id="IPR050297">
    <property type="entry name" value="LipidA_mod_glycosyltrf_83"/>
</dbReference>
<dbReference type="Pfam" id="PF13231">
    <property type="entry name" value="PMT_2"/>
    <property type="match status" value="1"/>
</dbReference>
<feature type="transmembrane region" description="Helical" evidence="8">
    <location>
        <begin position="248"/>
        <end position="267"/>
    </location>
</feature>
<dbReference type="InterPro" id="IPR038731">
    <property type="entry name" value="RgtA/B/C-like"/>
</dbReference>
<comment type="subcellular location">
    <subcellularLocation>
        <location evidence="1">Cell membrane</location>
        <topology evidence="1">Multi-pass membrane protein</topology>
    </subcellularLocation>
</comment>
<dbReference type="RefSeq" id="WP_252586503.1">
    <property type="nucleotide sequence ID" value="NZ_JAMWYS010000024.1"/>
</dbReference>
<feature type="transmembrane region" description="Helical" evidence="8">
    <location>
        <begin position="157"/>
        <end position="185"/>
    </location>
</feature>
<dbReference type="AlphaFoldDB" id="A0A9X2F193"/>
<feature type="transmembrane region" description="Helical" evidence="8">
    <location>
        <begin position="197"/>
        <end position="217"/>
    </location>
</feature>
<protein>
    <submittedName>
        <fullName evidence="10">Glycosyltransferase family 39 protein</fullName>
    </submittedName>
</protein>
<evidence type="ECO:0000256" key="7">
    <source>
        <dbReference type="ARBA" id="ARBA00023136"/>
    </source>
</evidence>
<evidence type="ECO:0000313" key="11">
    <source>
        <dbReference type="Proteomes" id="UP001155182"/>
    </source>
</evidence>
<feature type="transmembrane region" description="Helical" evidence="8">
    <location>
        <begin position="329"/>
        <end position="348"/>
    </location>
</feature>
<dbReference type="EMBL" id="JAMWYS010000024">
    <property type="protein sequence ID" value="MCO4292220.1"/>
    <property type="molecule type" value="Genomic_DNA"/>
</dbReference>
<keyword evidence="2" id="KW-1003">Cell membrane</keyword>
<dbReference type="GO" id="GO:0016763">
    <property type="term" value="F:pentosyltransferase activity"/>
    <property type="evidence" value="ECO:0007669"/>
    <property type="project" value="TreeGrafter"/>
</dbReference>
<keyword evidence="6 8" id="KW-1133">Transmembrane helix</keyword>
<keyword evidence="7 8" id="KW-0472">Membrane</keyword>
<evidence type="ECO:0000256" key="8">
    <source>
        <dbReference type="SAM" id="Phobius"/>
    </source>
</evidence>
<feature type="transmembrane region" description="Helical" evidence="8">
    <location>
        <begin position="70"/>
        <end position="96"/>
    </location>
</feature>